<dbReference type="EC" id="3.1.3.48" evidence="2"/>
<feature type="active site" description="Proton donor" evidence="6">
    <location>
        <position position="126"/>
    </location>
</feature>
<dbReference type="GO" id="GO:0004725">
    <property type="term" value="F:protein tyrosine phosphatase activity"/>
    <property type="evidence" value="ECO:0007669"/>
    <property type="project" value="UniProtKB-EC"/>
</dbReference>
<evidence type="ECO:0000256" key="5">
    <source>
        <dbReference type="ARBA" id="ARBA00051722"/>
    </source>
</evidence>
<gene>
    <name evidence="8" type="ORF">HCG48_22225</name>
</gene>
<evidence type="ECO:0000256" key="2">
    <source>
        <dbReference type="ARBA" id="ARBA00013064"/>
    </source>
</evidence>
<dbReference type="PANTHER" id="PTHR47439:SF1">
    <property type="entry name" value="ACID PHOSPHATASE"/>
    <property type="match status" value="1"/>
</dbReference>
<proteinExistence type="inferred from homology"/>
<evidence type="ECO:0000313" key="9">
    <source>
        <dbReference type="Proteomes" id="UP000500857"/>
    </source>
</evidence>
<accession>A0A6H1U290</accession>
<dbReference type="EMBL" id="CP051167">
    <property type="protein sequence ID" value="QIZ72982.1"/>
    <property type="molecule type" value="Genomic_DNA"/>
</dbReference>
<comment type="similarity">
    <text evidence="1">Belongs to the low molecular weight phosphotyrosine protein phosphatase family.</text>
</comment>
<evidence type="ECO:0000259" key="7">
    <source>
        <dbReference type="SMART" id="SM00226"/>
    </source>
</evidence>
<dbReference type="InterPro" id="IPR052995">
    <property type="entry name" value="LMW-PTP"/>
</dbReference>
<dbReference type="PRINTS" id="PR00719">
    <property type="entry name" value="LMWPTPASE"/>
</dbReference>
<dbReference type="SUPFAM" id="SSF52788">
    <property type="entry name" value="Phosphotyrosine protein phosphatases I"/>
    <property type="match status" value="1"/>
</dbReference>
<feature type="active site" evidence="6">
    <location>
        <position position="15"/>
    </location>
</feature>
<organism evidence="8 9">
    <name type="scientific">Oxynema aestuarii AP17</name>
    <dbReference type="NCBI Taxonomy" id="2064643"/>
    <lineage>
        <taxon>Bacteria</taxon>
        <taxon>Bacillati</taxon>
        <taxon>Cyanobacteriota</taxon>
        <taxon>Cyanophyceae</taxon>
        <taxon>Oscillatoriophycideae</taxon>
        <taxon>Oscillatoriales</taxon>
        <taxon>Oscillatoriaceae</taxon>
        <taxon>Oxynema</taxon>
        <taxon>Oxynema aestuarii</taxon>
    </lineage>
</organism>
<dbReference type="Proteomes" id="UP000500857">
    <property type="component" value="Chromosome"/>
</dbReference>
<dbReference type="InterPro" id="IPR023485">
    <property type="entry name" value="Ptyr_pPase"/>
</dbReference>
<keyword evidence="4" id="KW-0904">Protein phosphatase</keyword>
<dbReference type="KEGG" id="oxy:HCG48_22225"/>
<keyword evidence="3" id="KW-0378">Hydrolase</keyword>
<dbReference type="CDD" id="cd16343">
    <property type="entry name" value="LMWPTP"/>
    <property type="match status" value="1"/>
</dbReference>
<feature type="domain" description="Phosphotyrosine protein phosphatase I" evidence="7">
    <location>
        <begin position="3"/>
        <end position="152"/>
    </location>
</feature>
<keyword evidence="9" id="KW-1185">Reference proteome</keyword>
<dbReference type="FunFam" id="3.40.50.2300:FF:000113">
    <property type="entry name" value="Low molecular weight protein-tyrosine-phosphatase"/>
    <property type="match status" value="1"/>
</dbReference>
<name>A0A6H1U290_9CYAN</name>
<dbReference type="InterPro" id="IPR036196">
    <property type="entry name" value="Ptyr_pPase_sf"/>
</dbReference>
<feature type="active site" description="Nucleophile" evidence="6">
    <location>
        <position position="9"/>
    </location>
</feature>
<dbReference type="Gene3D" id="3.40.50.2300">
    <property type="match status" value="1"/>
</dbReference>
<evidence type="ECO:0000256" key="1">
    <source>
        <dbReference type="ARBA" id="ARBA00011063"/>
    </source>
</evidence>
<protein>
    <recommendedName>
        <fullName evidence="2">protein-tyrosine-phosphatase</fullName>
        <ecNumber evidence="2">3.1.3.48</ecNumber>
    </recommendedName>
</protein>
<dbReference type="InterPro" id="IPR017867">
    <property type="entry name" value="Tyr_phospatase_low_mol_wt"/>
</dbReference>
<comment type="catalytic activity">
    <reaction evidence="5">
        <text>O-phospho-L-tyrosyl-[protein] + H2O = L-tyrosyl-[protein] + phosphate</text>
        <dbReference type="Rhea" id="RHEA:10684"/>
        <dbReference type="Rhea" id="RHEA-COMP:10136"/>
        <dbReference type="Rhea" id="RHEA-COMP:20101"/>
        <dbReference type="ChEBI" id="CHEBI:15377"/>
        <dbReference type="ChEBI" id="CHEBI:43474"/>
        <dbReference type="ChEBI" id="CHEBI:46858"/>
        <dbReference type="ChEBI" id="CHEBI:61978"/>
        <dbReference type="EC" id="3.1.3.48"/>
    </reaction>
</comment>
<reference evidence="8 9" key="1">
    <citation type="submission" date="2020-04" db="EMBL/GenBank/DDBJ databases">
        <authorList>
            <person name="Basu S."/>
            <person name="Maruthanayagam V."/>
            <person name="Chakraborty S."/>
            <person name="Pramanik A."/>
            <person name="Mukherjee J."/>
            <person name="Brink B."/>
        </authorList>
    </citation>
    <scope>NUCLEOTIDE SEQUENCE [LARGE SCALE GENOMIC DNA]</scope>
    <source>
        <strain evidence="8 9">AP17</strain>
    </source>
</reference>
<dbReference type="SMART" id="SM00226">
    <property type="entry name" value="LMWPc"/>
    <property type="match status" value="1"/>
</dbReference>
<dbReference type="PANTHER" id="PTHR47439">
    <property type="entry name" value="LOW MOLECULAR WEIGHT PHOSPHOTYROSINE PROTEIN PHOSPHATASE-RELATED"/>
    <property type="match status" value="1"/>
</dbReference>
<evidence type="ECO:0000313" key="8">
    <source>
        <dbReference type="EMBL" id="QIZ72982.1"/>
    </source>
</evidence>
<dbReference type="AlphaFoldDB" id="A0A6H1U290"/>
<dbReference type="RefSeq" id="WP_168571129.1">
    <property type="nucleotide sequence ID" value="NZ_CP051167.1"/>
</dbReference>
<sequence>MPYKLLFVCLGNICRSPAAENITNYLLQQQNLDGQITCDSAGTISYHSGSPPDRRMVEAAKARGMTFSGRARRFDPADFEKFDLILAMDRDNYADILALDRKGEYHHKVRMMCDFCRHHSLKEVPDPYYGGPEGFNRVIDLLLDACEGLLEEIASERLDPSTTPRSH</sequence>
<evidence type="ECO:0000256" key="3">
    <source>
        <dbReference type="ARBA" id="ARBA00022801"/>
    </source>
</evidence>
<evidence type="ECO:0000256" key="6">
    <source>
        <dbReference type="PIRSR" id="PIRSR617867-1"/>
    </source>
</evidence>
<evidence type="ECO:0000256" key="4">
    <source>
        <dbReference type="ARBA" id="ARBA00022912"/>
    </source>
</evidence>
<dbReference type="Pfam" id="PF01451">
    <property type="entry name" value="LMWPc"/>
    <property type="match status" value="1"/>
</dbReference>